<keyword evidence="1" id="KW-1133">Transmembrane helix</keyword>
<dbReference type="EMBL" id="JADFTZ010000002">
    <property type="protein sequence ID" value="MBE9576181.1"/>
    <property type="molecule type" value="Genomic_DNA"/>
</dbReference>
<keyword evidence="3" id="KW-1185">Reference proteome</keyword>
<proteinExistence type="predicted"/>
<protein>
    <submittedName>
        <fullName evidence="2">Glycosyltransferase family 2 protein</fullName>
    </submittedName>
</protein>
<dbReference type="SUPFAM" id="SSF53448">
    <property type="entry name" value="Nucleotide-diphospho-sugar transferases"/>
    <property type="match status" value="1"/>
</dbReference>
<keyword evidence="1" id="KW-0472">Membrane</keyword>
<dbReference type="Gene3D" id="3.90.550.10">
    <property type="entry name" value="Spore Coat Polysaccharide Biosynthesis Protein SpsA, Chain A"/>
    <property type="match status" value="1"/>
</dbReference>
<organism evidence="2 3">
    <name type="scientific">Flavobacterium proteolyticum</name>
    <dbReference type="NCBI Taxonomy" id="2911683"/>
    <lineage>
        <taxon>Bacteria</taxon>
        <taxon>Pseudomonadati</taxon>
        <taxon>Bacteroidota</taxon>
        <taxon>Flavobacteriia</taxon>
        <taxon>Flavobacteriales</taxon>
        <taxon>Flavobacteriaceae</taxon>
        <taxon>Flavobacterium</taxon>
    </lineage>
</organism>
<accession>A0ABR9WQI9</accession>
<name>A0ABR9WQI9_9FLAO</name>
<keyword evidence="1" id="KW-0812">Transmembrane</keyword>
<evidence type="ECO:0000256" key="1">
    <source>
        <dbReference type="SAM" id="Phobius"/>
    </source>
</evidence>
<reference evidence="2 3" key="1">
    <citation type="submission" date="2020-10" db="EMBL/GenBank/DDBJ databases">
        <title>The genome sequence of Flavobacterium aquaticum 1Y8A.</title>
        <authorList>
            <person name="Liu Y."/>
        </authorList>
    </citation>
    <scope>NUCLEOTIDE SEQUENCE [LARGE SCALE GENOMIC DNA]</scope>
    <source>
        <strain evidence="2 3">1Y8A</strain>
    </source>
</reference>
<feature type="transmembrane region" description="Helical" evidence="1">
    <location>
        <begin position="221"/>
        <end position="240"/>
    </location>
</feature>
<dbReference type="RefSeq" id="WP_194094571.1">
    <property type="nucleotide sequence ID" value="NZ_JADFTZ010000002.1"/>
</dbReference>
<dbReference type="InterPro" id="IPR029044">
    <property type="entry name" value="Nucleotide-diphossugar_trans"/>
</dbReference>
<evidence type="ECO:0000313" key="2">
    <source>
        <dbReference type="EMBL" id="MBE9576181.1"/>
    </source>
</evidence>
<gene>
    <name evidence="2" type="ORF">IM755_05605</name>
</gene>
<sequence length="272" mass="31389">MYQKSDIQILIATMNRTNFDFLKAMFVFSDFSNFNLLVINQTTPDKLLQSDFENVEVINSFDKGLSNSRNLALQKASKELLILTDDDVVFQLGFEECVLKAFDANQMHDGFRFQFLNGKGNLAKKYPKQFEDALSNLEILNSSSVELVFKRKSIIDSNVQFDKNFGIGAQFPMGEEAVFVADVIKKGLKIGFIPEILVAHSHPSTGHKTDIYSIYFIQSAVFYRIFPKMYLFWVLLKMFFDLKHRKVRHRNIIKLIIQAKKGKKAYVNHTKL</sequence>
<dbReference type="Proteomes" id="UP000656274">
    <property type="component" value="Unassembled WGS sequence"/>
</dbReference>
<dbReference type="CDD" id="cd00761">
    <property type="entry name" value="Glyco_tranf_GTA_type"/>
    <property type="match status" value="1"/>
</dbReference>
<comment type="caution">
    <text evidence="2">The sequence shown here is derived from an EMBL/GenBank/DDBJ whole genome shotgun (WGS) entry which is preliminary data.</text>
</comment>
<evidence type="ECO:0000313" key="3">
    <source>
        <dbReference type="Proteomes" id="UP000656274"/>
    </source>
</evidence>